<dbReference type="GO" id="GO:0005524">
    <property type="term" value="F:ATP binding"/>
    <property type="evidence" value="ECO:0007669"/>
    <property type="project" value="UniProtKB-UniRule"/>
</dbReference>
<gene>
    <name evidence="11 13" type="primary">tmk</name>
    <name evidence="13" type="ORF">D7024_14145</name>
</gene>
<dbReference type="PANTHER" id="PTHR10344">
    <property type="entry name" value="THYMIDYLATE KINASE"/>
    <property type="match status" value="1"/>
</dbReference>
<dbReference type="RefSeq" id="WP_121452351.1">
    <property type="nucleotide sequence ID" value="NZ_RBWE01000001.1"/>
</dbReference>
<organism evidence="13 14">
    <name type="scientific">Desulfofundulus salinus</name>
    <dbReference type="NCBI Taxonomy" id="2419843"/>
    <lineage>
        <taxon>Bacteria</taxon>
        <taxon>Bacillati</taxon>
        <taxon>Bacillota</taxon>
        <taxon>Clostridia</taxon>
        <taxon>Eubacteriales</taxon>
        <taxon>Peptococcaceae</taxon>
        <taxon>Desulfofundulus</taxon>
    </lineage>
</organism>
<dbReference type="GO" id="GO:0004798">
    <property type="term" value="F:dTMP kinase activity"/>
    <property type="evidence" value="ECO:0007669"/>
    <property type="project" value="UniProtKB-UniRule"/>
</dbReference>
<evidence type="ECO:0000256" key="8">
    <source>
        <dbReference type="ARBA" id="ARBA00022840"/>
    </source>
</evidence>
<dbReference type="OrthoDB" id="9774907at2"/>
<dbReference type="HAMAP" id="MF_00165">
    <property type="entry name" value="Thymidylate_kinase"/>
    <property type="match status" value="1"/>
</dbReference>
<keyword evidence="8 11" id="KW-0067">ATP-binding</keyword>
<dbReference type="GO" id="GO:0006235">
    <property type="term" value="P:dTTP biosynthetic process"/>
    <property type="evidence" value="ECO:0007669"/>
    <property type="project" value="UniProtKB-UniRule"/>
</dbReference>
<dbReference type="GO" id="GO:0006227">
    <property type="term" value="P:dUDP biosynthetic process"/>
    <property type="evidence" value="ECO:0007669"/>
    <property type="project" value="TreeGrafter"/>
</dbReference>
<evidence type="ECO:0000313" key="14">
    <source>
        <dbReference type="Proteomes" id="UP000271256"/>
    </source>
</evidence>
<dbReference type="SUPFAM" id="SSF52540">
    <property type="entry name" value="P-loop containing nucleoside triphosphate hydrolases"/>
    <property type="match status" value="1"/>
</dbReference>
<evidence type="ECO:0000256" key="4">
    <source>
        <dbReference type="ARBA" id="ARBA00022679"/>
    </source>
</evidence>
<evidence type="ECO:0000256" key="10">
    <source>
        <dbReference type="ARBA" id="ARBA00057735"/>
    </source>
</evidence>
<reference evidence="13 14" key="1">
    <citation type="submission" date="2018-10" db="EMBL/GenBank/DDBJ databases">
        <authorList>
            <person name="Grouzdev D.S."/>
            <person name="Krutkina M.S."/>
            <person name="Tourova T.P."/>
            <person name="Nazina T.N."/>
        </authorList>
    </citation>
    <scope>NUCLEOTIDE SEQUENCE [LARGE SCALE GENOMIC DNA]</scope>
    <source>
        <strain evidence="13 14">435</strain>
    </source>
</reference>
<keyword evidence="4 11" id="KW-0808">Transferase</keyword>
<comment type="similarity">
    <text evidence="1 11">Belongs to the thymidylate kinase family.</text>
</comment>
<evidence type="ECO:0000256" key="5">
    <source>
        <dbReference type="ARBA" id="ARBA00022727"/>
    </source>
</evidence>
<keyword evidence="5 11" id="KW-0545">Nucleotide biosynthesis</keyword>
<evidence type="ECO:0000256" key="1">
    <source>
        <dbReference type="ARBA" id="ARBA00009776"/>
    </source>
</evidence>
<dbReference type="Pfam" id="PF02223">
    <property type="entry name" value="Thymidylate_kin"/>
    <property type="match status" value="1"/>
</dbReference>
<keyword evidence="7 11" id="KW-0418">Kinase</keyword>
<keyword evidence="6 11" id="KW-0547">Nucleotide-binding</keyword>
<dbReference type="InterPro" id="IPR027417">
    <property type="entry name" value="P-loop_NTPase"/>
</dbReference>
<dbReference type="Gene3D" id="3.40.50.300">
    <property type="entry name" value="P-loop containing nucleotide triphosphate hydrolases"/>
    <property type="match status" value="1"/>
</dbReference>
<dbReference type="Proteomes" id="UP000271256">
    <property type="component" value="Unassembled WGS sequence"/>
</dbReference>
<dbReference type="FunFam" id="3.40.50.300:FF:000225">
    <property type="entry name" value="Thymidylate kinase"/>
    <property type="match status" value="1"/>
</dbReference>
<accession>A0A494X465</accession>
<evidence type="ECO:0000256" key="11">
    <source>
        <dbReference type="HAMAP-Rule" id="MF_00165"/>
    </source>
</evidence>
<evidence type="ECO:0000256" key="7">
    <source>
        <dbReference type="ARBA" id="ARBA00022777"/>
    </source>
</evidence>
<evidence type="ECO:0000259" key="12">
    <source>
        <dbReference type="Pfam" id="PF02223"/>
    </source>
</evidence>
<dbReference type="CDD" id="cd01672">
    <property type="entry name" value="TMPK"/>
    <property type="match status" value="1"/>
</dbReference>
<dbReference type="InterPro" id="IPR039430">
    <property type="entry name" value="Thymidylate_kin-like_dom"/>
</dbReference>
<evidence type="ECO:0000256" key="2">
    <source>
        <dbReference type="ARBA" id="ARBA00012980"/>
    </source>
</evidence>
<dbReference type="EMBL" id="RBWE01000001">
    <property type="protein sequence ID" value="RKO67965.1"/>
    <property type="molecule type" value="Genomic_DNA"/>
</dbReference>
<dbReference type="NCBIfam" id="TIGR00041">
    <property type="entry name" value="DTMP_kinase"/>
    <property type="match status" value="1"/>
</dbReference>
<evidence type="ECO:0000256" key="3">
    <source>
        <dbReference type="ARBA" id="ARBA00017144"/>
    </source>
</evidence>
<dbReference type="EC" id="2.7.4.9" evidence="2 11"/>
<comment type="catalytic activity">
    <reaction evidence="9 11">
        <text>dTMP + ATP = dTDP + ADP</text>
        <dbReference type="Rhea" id="RHEA:13517"/>
        <dbReference type="ChEBI" id="CHEBI:30616"/>
        <dbReference type="ChEBI" id="CHEBI:58369"/>
        <dbReference type="ChEBI" id="CHEBI:63528"/>
        <dbReference type="ChEBI" id="CHEBI:456216"/>
        <dbReference type="EC" id="2.7.4.9"/>
    </reaction>
</comment>
<keyword evidence="14" id="KW-1185">Reference proteome</keyword>
<evidence type="ECO:0000256" key="6">
    <source>
        <dbReference type="ARBA" id="ARBA00022741"/>
    </source>
</evidence>
<sequence length="203" mass="22304">MKGFFVVFEGIDGAGKTTQARLLAQALVQRGHPVVLTREPGGTPVGEKIRSLLLDPVLAGLTPLAEALLYAGARAELVASTIRPALAGGRVVISDRFVDSSLAYQGYGRCLDLKELEQLNALATGGLVPDLTVLLDMPAAEALARLTGRADRIEQERLDFFDRVRWGYRQLVKRAPQRYLVLDGRLGCRELHRQILKAVEERF</sequence>
<evidence type="ECO:0000256" key="9">
    <source>
        <dbReference type="ARBA" id="ARBA00048743"/>
    </source>
</evidence>
<protein>
    <recommendedName>
        <fullName evidence="3 11">Thymidylate kinase</fullName>
        <ecNumber evidence="2 11">2.7.4.9</ecNumber>
    </recommendedName>
    <alternativeName>
        <fullName evidence="11">dTMP kinase</fullName>
    </alternativeName>
</protein>
<comment type="caution">
    <text evidence="13">The sequence shown here is derived from an EMBL/GenBank/DDBJ whole genome shotgun (WGS) entry which is preliminary data.</text>
</comment>
<dbReference type="AlphaFoldDB" id="A0A494X465"/>
<dbReference type="PROSITE" id="PS01331">
    <property type="entry name" value="THYMIDYLATE_KINASE"/>
    <property type="match status" value="1"/>
</dbReference>
<dbReference type="InterPro" id="IPR018095">
    <property type="entry name" value="Thymidylate_kin_CS"/>
</dbReference>
<name>A0A494X465_9FIRM</name>
<dbReference type="GO" id="GO:0006233">
    <property type="term" value="P:dTDP biosynthetic process"/>
    <property type="evidence" value="ECO:0007669"/>
    <property type="project" value="InterPro"/>
</dbReference>
<evidence type="ECO:0000313" key="13">
    <source>
        <dbReference type="EMBL" id="RKO67965.1"/>
    </source>
</evidence>
<comment type="function">
    <text evidence="10 11">Phosphorylation of dTMP to form dTDP in both de novo and salvage pathways of dTTP synthesis.</text>
</comment>
<proteinExistence type="inferred from homology"/>
<feature type="domain" description="Thymidylate kinase-like" evidence="12">
    <location>
        <begin position="8"/>
        <end position="195"/>
    </location>
</feature>
<dbReference type="PANTHER" id="PTHR10344:SF4">
    <property type="entry name" value="UMP-CMP KINASE 2, MITOCHONDRIAL"/>
    <property type="match status" value="1"/>
</dbReference>
<feature type="binding site" evidence="11">
    <location>
        <begin position="10"/>
        <end position="17"/>
    </location>
    <ligand>
        <name>ATP</name>
        <dbReference type="ChEBI" id="CHEBI:30616"/>
    </ligand>
</feature>
<dbReference type="InterPro" id="IPR018094">
    <property type="entry name" value="Thymidylate_kinase"/>
</dbReference>
<dbReference type="GO" id="GO:0005829">
    <property type="term" value="C:cytosol"/>
    <property type="evidence" value="ECO:0007669"/>
    <property type="project" value="TreeGrafter"/>
</dbReference>